<dbReference type="UniPathway" id="UPA00060">
    <property type="reaction ID" value="UER00142"/>
</dbReference>
<feature type="binding site" evidence="2">
    <location>
        <position position="27"/>
    </location>
    <ligand>
        <name>Mg(2+)</name>
        <dbReference type="ChEBI" id="CHEBI:18420"/>
        <label>4</label>
    </ligand>
</feature>
<feature type="binding site" evidence="2">
    <location>
        <position position="71"/>
    </location>
    <ligand>
        <name>Mg(2+)</name>
        <dbReference type="ChEBI" id="CHEBI:18420"/>
        <label>3</label>
    </ligand>
</feature>
<evidence type="ECO:0000259" key="3">
    <source>
        <dbReference type="Pfam" id="PF00586"/>
    </source>
</evidence>
<feature type="binding site" evidence="2">
    <location>
        <position position="27"/>
    </location>
    <ligand>
        <name>Mg(2+)</name>
        <dbReference type="ChEBI" id="CHEBI:18420"/>
        <label>3</label>
    </ligand>
</feature>
<keyword evidence="2 5" id="KW-0418">Kinase</keyword>
<dbReference type="InterPro" id="IPR006283">
    <property type="entry name" value="ThiL-like"/>
</dbReference>
<feature type="binding site" evidence="2">
    <location>
        <position position="43"/>
    </location>
    <ligand>
        <name>Mg(2+)</name>
        <dbReference type="ChEBI" id="CHEBI:18420"/>
        <label>1</label>
    </ligand>
</feature>
<feature type="binding site" evidence="2">
    <location>
        <position position="217"/>
    </location>
    <ligand>
        <name>Mg(2+)</name>
        <dbReference type="ChEBI" id="CHEBI:18420"/>
        <label>5</label>
    </ligand>
</feature>
<feature type="binding site" evidence="2">
    <location>
        <position position="71"/>
    </location>
    <ligand>
        <name>Mg(2+)</name>
        <dbReference type="ChEBI" id="CHEBI:18420"/>
        <label>4</label>
    </ligand>
</feature>
<protein>
    <recommendedName>
        <fullName evidence="2">Thiamine-monophosphate kinase</fullName>
        <shortName evidence="2">TMP kinase</shortName>
        <shortName evidence="2">Thiamine-phosphate kinase</shortName>
        <ecNumber evidence="2">2.7.4.16</ecNumber>
    </recommendedName>
</protein>
<sequence>MADGEFDLIRRHFSRPAPPGVLGVGDDCALLPTQPGAMAISTDLLVEGRHFFSDVDPAALGHKSLAVNLSDLAAMGAQPAGFVLGLALPRIDHDFLAGFARGMYALADRHACPLIGGDTTRGQDGIVISITIFGTVAPDDALRRDGARPDDDIWVSGCLGDADIALRLLLGEDAFPPGADRSALLAATRRALEWPEPRLALGQGLRGVACAALDISDGLLQDLGHVLTASGVGARVDADAVPVSPAVAALPVPLRRLAALSGGDVYELCFTAAPGSRARVIAAAAAAGVPVTRIGQITAAPGLRLVDASGDPIDPLPHGGYDHFA</sequence>
<comment type="miscellaneous">
    <text evidence="2">Reaction mechanism of ThiL seems to utilize a direct, inline transfer of the gamma-phosphate of ATP to TMP rather than a phosphorylated enzyme intermediate.</text>
</comment>
<dbReference type="PIRSF" id="PIRSF005303">
    <property type="entry name" value="Thiam_monoph_kin"/>
    <property type="match status" value="1"/>
</dbReference>
<keyword evidence="2 5" id="KW-0808">Transferase</keyword>
<dbReference type="Gene3D" id="3.30.1330.10">
    <property type="entry name" value="PurM-like, N-terminal domain"/>
    <property type="match status" value="1"/>
</dbReference>
<dbReference type="RefSeq" id="WP_179588976.1">
    <property type="nucleotide sequence ID" value="NZ_JACBYR010000002.1"/>
</dbReference>
<feature type="binding site" evidence="2">
    <location>
        <position position="214"/>
    </location>
    <ligand>
        <name>Mg(2+)</name>
        <dbReference type="ChEBI" id="CHEBI:18420"/>
        <label>3</label>
    </ligand>
</feature>
<dbReference type="HAMAP" id="MF_02128">
    <property type="entry name" value="TMP_kinase"/>
    <property type="match status" value="1"/>
</dbReference>
<evidence type="ECO:0000256" key="1">
    <source>
        <dbReference type="ARBA" id="ARBA00022977"/>
    </source>
</evidence>
<feature type="binding site" evidence="2">
    <location>
        <position position="71"/>
    </location>
    <ligand>
        <name>Mg(2+)</name>
        <dbReference type="ChEBI" id="CHEBI:18420"/>
        <label>2</label>
    </ligand>
</feature>
<dbReference type="Gene3D" id="3.90.650.10">
    <property type="entry name" value="PurM-like C-terminal domain"/>
    <property type="match status" value="1"/>
</dbReference>
<feature type="domain" description="PurM-like N-terminal" evidence="3">
    <location>
        <begin position="25"/>
        <end position="136"/>
    </location>
</feature>
<dbReference type="GO" id="GO:0000287">
    <property type="term" value="F:magnesium ion binding"/>
    <property type="evidence" value="ECO:0007669"/>
    <property type="project" value="UniProtKB-UniRule"/>
</dbReference>
<dbReference type="SUPFAM" id="SSF55326">
    <property type="entry name" value="PurM N-terminal domain-like"/>
    <property type="match status" value="1"/>
</dbReference>
<keyword evidence="1 2" id="KW-0784">Thiamine biosynthesis</keyword>
<dbReference type="GO" id="GO:0009030">
    <property type="term" value="F:thiamine-phosphate kinase activity"/>
    <property type="evidence" value="ECO:0007669"/>
    <property type="project" value="UniProtKB-UniRule"/>
</dbReference>
<dbReference type="EMBL" id="JACBYR010000002">
    <property type="protein sequence ID" value="NYE84947.1"/>
    <property type="molecule type" value="Genomic_DNA"/>
</dbReference>
<keyword evidence="2" id="KW-0547">Nucleotide-binding</keyword>
<feature type="binding site" evidence="2">
    <location>
        <position position="43"/>
    </location>
    <ligand>
        <name>Mg(2+)</name>
        <dbReference type="ChEBI" id="CHEBI:18420"/>
        <label>2</label>
    </ligand>
</feature>
<dbReference type="NCBIfam" id="TIGR01379">
    <property type="entry name" value="thiL"/>
    <property type="match status" value="1"/>
</dbReference>
<comment type="pathway">
    <text evidence="2">Cofactor biosynthesis; thiamine diphosphate biosynthesis; thiamine diphosphate from thiamine phosphate: step 1/1.</text>
</comment>
<dbReference type="GO" id="GO:0009229">
    <property type="term" value="P:thiamine diphosphate biosynthetic process"/>
    <property type="evidence" value="ECO:0007669"/>
    <property type="project" value="UniProtKB-UniRule"/>
</dbReference>
<evidence type="ECO:0000256" key="2">
    <source>
        <dbReference type="HAMAP-Rule" id="MF_02128"/>
    </source>
</evidence>
<evidence type="ECO:0000313" key="6">
    <source>
        <dbReference type="Proteomes" id="UP000542125"/>
    </source>
</evidence>
<feature type="binding site" evidence="2">
    <location>
        <position position="50"/>
    </location>
    <ligand>
        <name>substrate</name>
    </ligand>
</feature>
<name>A0A7Y9LNR2_9BURK</name>
<proteinExistence type="inferred from homology"/>
<dbReference type="PANTHER" id="PTHR30270:SF0">
    <property type="entry name" value="THIAMINE-MONOPHOSPHATE KINASE"/>
    <property type="match status" value="1"/>
</dbReference>
<dbReference type="EC" id="2.7.4.16" evidence="2"/>
<dbReference type="Proteomes" id="UP000542125">
    <property type="component" value="Unassembled WGS sequence"/>
</dbReference>
<dbReference type="GO" id="GO:0005524">
    <property type="term" value="F:ATP binding"/>
    <property type="evidence" value="ECO:0007669"/>
    <property type="project" value="UniProtKB-UniRule"/>
</dbReference>
<dbReference type="InterPro" id="IPR016188">
    <property type="entry name" value="PurM-like_N"/>
</dbReference>
<feature type="binding site" evidence="2">
    <location>
        <position position="118"/>
    </location>
    <ligand>
        <name>Mg(2+)</name>
        <dbReference type="ChEBI" id="CHEBI:18420"/>
        <label>1</label>
    </ligand>
</feature>
<organism evidence="5 6">
    <name type="scientific">Pigmentiphaga litoralis</name>
    <dbReference type="NCBI Taxonomy" id="516702"/>
    <lineage>
        <taxon>Bacteria</taxon>
        <taxon>Pseudomonadati</taxon>
        <taxon>Pseudomonadota</taxon>
        <taxon>Betaproteobacteria</taxon>
        <taxon>Burkholderiales</taxon>
        <taxon>Alcaligenaceae</taxon>
        <taxon>Pigmentiphaga</taxon>
    </lineage>
</organism>
<dbReference type="GO" id="GO:0009228">
    <property type="term" value="P:thiamine biosynthetic process"/>
    <property type="evidence" value="ECO:0007669"/>
    <property type="project" value="UniProtKB-KW"/>
</dbReference>
<feature type="binding site" evidence="2">
    <location>
        <position position="264"/>
    </location>
    <ligand>
        <name>substrate</name>
    </ligand>
</feature>
<feature type="binding site" evidence="2">
    <location>
        <position position="41"/>
    </location>
    <ligand>
        <name>Mg(2+)</name>
        <dbReference type="ChEBI" id="CHEBI:18420"/>
        <label>4</label>
    </ligand>
</feature>
<accession>A0A7Y9LNR2</accession>
<comment type="similarity">
    <text evidence="2">Belongs to the thiamine-monophosphate kinase family.</text>
</comment>
<keyword evidence="2" id="KW-0067">ATP-binding</keyword>
<feature type="binding site" evidence="2">
    <location>
        <position position="321"/>
    </location>
    <ligand>
        <name>substrate</name>
    </ligand>
</feature>
<dbReference type="InterPro" id="IPR010918">
    <property type="entry name" value="PurM-like_C_dom"/>
</dbReference>
<evidence type="ECO:0000313" key="5">
    <source>
        <dbReference type="EMBL" id="NYE84947.1"/>
    </source>
</evidence>
<dbReference type="SUPFAM" id="SSF56042">
    <property type="entry name" value="PurM C-terminal domain-like"/>
    <property type="match status" value="1"/>
</dbReference>
<reference evidence="5 6" key="1">
    <citation type="submission" date="2020-07" db="EMBL/GenBank/DDBJ databases">
        <title>Genomic Encyclopedia of Type Strains, Phase IV (KMG-V): Genome sequencing to study the core and pangenomes of soil and plant-associated prokaryotes.</title>
        <authorList>
            <person name="Whitman W."/>
        </authorList>
    </citation>
    <scope>NUCLEOTIDE SEQUENCE [LARGE SCALE GENOMIC DNA]</scope>
    <source>
        <strain evidence="5 6">SAS40</strain>
    </source>
</reference>
<dbReference type="InterPro" id="IPR036921">
    <property type="entry name" value="PurM-like_N_sf"/>
</dbReference>
<evidence type="ECO:0000259" key="4">
    <source>
        <dbReference type="Pfam" id="PF02769"/>
    </source>
</evidence>
<gene>
    <name evidence="2" type="primary">thiL</name>
    <name evidence="5" type="ORF">FHW18_004254</name>
</gene>
<comment type="caution">
    <text evidence="2">Lacks conserved residue(s) required for the propagation of feature annotation.</text>
</comment>
<feature type="domain" description="PurM-like C-terminal" evidence="4">
    <location>
        <begin position="206"/>
        <end position="306"/>
    </location>
</feature>
<dbReference type="Pfam" id="PF00586">
    <property type="entry name" value="AIRS"/>
    <property type="match status" value="1"/>
</dbReference>
<comment type="caution">
    <text evidence="5">The sequence shown here is derived from an EMBL/GenBank/DDBJ whole genome shotgun (WGS) entry which is preliminary data.</text>
</comment>
<keyword evidence="6" id="KW-1185">Reference proteome</keyword>
<feature type="binding site" evidence="2">
    <location>
        <position position="216"/>
    </location>
    <ligand>
        <name>ATP</name>
        <dbReference type="ChEBI" id="CHEBI:30616"/>
    </ligand>
</feature>
<keyword evidence="2" id="KW-0479">Metal-binding</keyword>
<dbReference type="CDD" id="cd02194">
    <property type="entry name" value="ThiL"/>
    <property type="match status" value="1"/>
</dbReference>
<comment type="catalytic activity">
    <reaction evidence="2">
        <text>thiamine phosphate + ATP = thiamine diphosphate + ADP</text>
        <dbReference type="Rhea" id="RHEA:15913"/>
        <dbReference type="ChEBI" id="CHEBI:30616"/>
        <dbReference type="ChEBI" id="CHEBI:37575"/>
        <dbReference type="ChEBI" id="CHEBI:58937"/>
        <dbReference type="ChEBI" id="CHEBI:456216"/>
        <dbReference type="EC" id="2.7.4.16"/>
    </reaction>
</comment>
<feature type="binding site" evidence="2">
    <location>
        <position position="42"/>
    </location>
    <ligand>
        <name>Mg(2+)</name>
        <dbReference type="ChEBI" id="CHEBI:18420"/>
        <label>1</label>
    </ligand>
</feature>
<dbReference type="AlphaFoldDB" id="A0A7Y9LNR2"/>
<feature type="binding site" evidence="2">
    <location>
        <position position="144"/>
    </location>
    <ligand>
        <name>ATP</name>
        <dbReference type="ChEBI" id="CHEBI:30616"/>
    </ligand>
</feature>
<keyword evidence="2" id="KW-0460">Magnesium</keyword>
<dbReference type="Pfam" id="PF02769">
    <property type="entry name" value="AIRS_C"/>
    <property type="match status" value="1"/>
</dbReference>
<feature type="binding site" evidence="2">
    <location>
        <begin position="117"/>
        <end position="118"/>
    </location>
    <ligand>
        <name>ATP</name>
        <dbReference type="ChEBI" id="CHEBI:30616"/>
    </ligand>
</feature>
<comment type="function">
    <text evidence="2">Catalyzes the ATP-dependent phosphorylation of thiamine-monophosphate (TMP) to form thiamine-pyrophosphate (TPP), the active form of vitamin B1.</text>
</comment>
<dbReference type="PANTHER" id="PTHR30270">
    <property type="entry name" value="THIAMINE-MONOPHOSPHATE KINASE"/>
    <property type="match status" value="1"/>
</dbReference>
<dbReference type="InterPro" id="IPR036676">
    <property type="entry name" value="PurM-like_C_sf"/>
</dbReference>